<evidence type="ECO:0000313" key="7">
    <source>
        <dbReference type="Proteomes" id="UP001589890"/>
    </source>
</evidence>
<evidence type="ECO:0000256" key="1">
    <source>
        <dbReference type="ARBA" id="ARBA00010088"/>
    </source>
</evidence>
<proteinExistence type="inferred from homology"/>
<reference evidence="6 7" key="1">
    <citation type="submission" date="2024-09" db="EMBL/GenBank/DDBJ databases">
        <authorList>
            <person name="Sun Q."/>
            <person name="Mori K."/>
        </authorList>
    </citation>
    <scope>NUCLEOTIDE SEQUENCE [LARGE SCALE GENOMIC DNA]</scope>
    <source>
        <strain evidence="6 7">CGMCC 1.15906</strain>
    </source>
</reference>
<evidence type="ECO:0000256" key="3">
    <source>
        <dbReference type="ARBA" id="ARBA00022801"/>
    </source>
</evidence>
<dbReference type="Gene3D" id="3.40.50.1820">
    <property type="entry name" value="alpha/beta hydrolase"/>
    <property type="match status" value="1"/>
</dbReference>
<dbReference type="EMBL" id="JBHLTC010000030">
    <property type="protein sequence ID" value="MFC0627052.1"/>
    <property type="molecule type" value="Genomic_DNA"/>
</dbReference>
<feature type="domain" description="Peptidase S33 tripeptidyl aminopeptidase-like C-terminal" evidence="5">
    <location>
        <begin position="349"/>
        <end position="439"/>
    </location>
</feature>
<evidence type="ECO:0000256" key="2">
    <source>
        <dbReference type="ARBA" id="ARBA00022729"/>
    </source>
</evidence>
<comment type="caution">
    <text evidence="6">The sequence shown here is derived from an EMBL/GenBank/DDBJ whole genome shotgun (WGS) entry which is preliminary data.</text>
</comment>
<feature type="domain" description="AB hydrolase-1" evidence="4">
    <location>
        <begin position="47"/>
        <end position="235"/>
    </location>
</feature>
<dbReference type="Pfam" id="PF08386">
    <property type="entry name" value="Abhydrolase_4"/>
    <property type="match status" value="1"/>
</dbReference>
<dbReference type="InterPro" id="IPR051601">
    <property type="entry name" value="Serine_prot/Carboxylest_S33"/>
</dbReference>
<sequence length="446" mass="48970">MNENDRPAPQCATLEVPVDWNNPGGPTFGLQLARRTTTDKAARVGSLVFGPGGPGDSGVYRVREGVGRFSDNLRRHFDIVSFDPRGVAGSNPVRCSAALLAKAPSPIIKSQAQYDATIAYNRLLAKDCRKHTGPIFEHLDSLQTVRDLEAIRKALGDDKLTFHGSSYGTMLGSQYAEEYPQKVRAVVLESTVDHSLNTREFLNTQAESAQDSFDEFVKWCGRTTSCVLHEGDIRKLWADLLARADRGELPNPRDPKQALTPYTLSFLATKFLKDPSWPQLASALQALETSKPPVVEPNTPAGLGQNPMLVFCQDWNLPVRTYTEYARHQRRMARIAPEMKYPGGLIAVSTCLGSPLKVGNPQHRLDVHTEIPLLVTNALHDPVAGYNWATAVARQLGRHGVLLTYDGWGHGTYNSSPCSKALIDNYLIDQVVPARGLHCPAVEPAS</sequence>
<dbReference type="PANTHER" id="PTHR43248">
    <property type="entry name" value="2-SUCCINYL-6-HYDROXY-2,4-CYCLOHEXADIENE-1-CARBOXYLATE SYNTHASE"/>
    <property type="match status" value="1"/>
</dbReference>
<keyword evidence="7" id="KW-1185">Reference proteome</keyword>
<keyword evidence="2" id="KW-0732">Signal</keyword>
<dbReference type="GO" id="GO:0016787">
    <property type="term" value="F:hydrolase activity"/>
    <property type="evidence" value="ECO:0007669"/>
    <property type="project" value="UniProtKB-KW"/>
</dbReference>
<dbReference type="PANTHER" id="PTHR43248:SF29">
    <property type="entry name" value="TRIPEPTIDYL AMINOPEPTIDASE"/>
    <property type="match status" value="1"/>
</dbReference>
<protein>
    <submittedName>
        <fullName evidence="6">Alpha/beta fold hydrolase</fullName>
    </submittedName>
</protein>
<dbReference type="Proteomes" id="UP001589890">
    <property type="component" value="Unassembled WGS sequence"/>
</dbReference>
<dbReference type="InterPro" id="IPR013595">
    <property type="entry name" value="Pept_S33_TAP-like_C"/>
</dbReference>
<accession>A0ABV6QTY1</accession>
<dbReference type="RefSeq" id="WP_380051300.1">
    <property type="nucleotide sequence ID" value="NZ_JBHLTC010000030.1"/>
</dbReference>
<organism evidence="6 7">
    <name type="scientific">Kribbella deserti</name>
    <dbReference type="NCBI Taxonomy" id="1926257"/>
    <lineage>
        <taxon>Bacteria</taxon>
        <taxon>Bacillati</taxon>
        <taxon>Actinomycetota</taxon>
        <taxon>Actinomycetes</taxon>
        <taxon>Propionibacteriales</taxon>
        <taxon>Kribbellaceae</taxon>
        <taxon>Kribbella</taxon>
    </lineage>
</organism>
<evidence type="ECO:0000313" key="6">
    <source>
        <dbReference type="EMBL" id="MFC0627052.1"/>
    </source>
</evidence>
<gene>
    <name evidence="6" type="ORF">ACFFGN_23425</name>
</gene>
<comment type="similarity">
    <text evidence="1">Belongs to the peptidase S33 family.</text>
</comment>
<name>A0ABV6QTY1_9ACTN</name>
<evidence type="ECO:0000259" key="5">
    <source>
        <dbReference type="Pfam" id="PF08386"/>
    </source>
</evidence>
<dbReference type="SUPFAM" id="SSF53474">
    <property type="entry name" value="alpha/beta-Hydrolases"/>
    <property type="match status" value="1"/>
</dbReference>
<keyword evidence="3 6" id="KW-0378">Hydrolase</keyword>
<dbReference type="InterPro" id="IPR029058">
    <property type="entry name" value="AB_hydrolase_fold"/>
</dbReference>
<dbReference type="InterPro" id="IPR000073">
    <property type="entry name" value="AB_hydrolase_1"/>
</dbReference>
<dbReference type="Pfam" id="PF00561">
    <property type="entry name" value="Abhydrolase_1"/>
    <property type="match status" value="1"/>
</dbReference>
<evidence type="ECO:0000259" key="4">
    <source>
        <dbReference type="Pfam" id="PF00561"/>
    </source>
</evidence>